<dbReference type="AlphaFoldDB" id="A0A0W8FAU6"/>
<gene>
    <name evidence="1" type="ORF">ASZ90_012307</name>
</gene>
<dbReference type="EMBL" id="LNQE01001407">
    <property type="protein sequence ID" value="KUG17993.1"/>
    <property type="molecule type" value="Genomic_DNA"/>
</dbReference>
<reference evidence="1" key="1">
    <citation type="journal article" date="2015" name="Proc. Natl. Acad. Sci. U.S.A.">
        <title>Networks of energetic and metabolic interactions define dynamics in microbial communities.</title>
        <authorList>
            <person name="Embree M."/>
            <person name="Liu J.K."/>
            <person name="Al-Bassam M.M."/>
            <person name="Zengler K."/>
        </authorList>
    </citation>
    <scope>NUCLEOTIDE SEQUENCE</scope>
</reference>
<evidence type="ECO:0000313" key="1">
    <source>
        <dbReference type="EMBL" id="KUG17993.1"/>
    </source>
</evidence>
<protein>
    <submittedName>
        <fullName evidence="1">Uncharacterized protein</fullName>
    </submittedName>
</protein>
<accession>A0A0W8FAU6</accession>
<comment type="caution">
    <text evidence="1">The sequence shown here is derived from an EMBL/GenBank/DDBJ whole genome shotgun (WGS) entry which is preliminary data.</text>
</comment>
<organism evidence="1">
    <name type="scientific">hydrocarbon metagenome</name>
    <dbReference type="NCBI Taxonomy" id="938273"/>
    <lineage>
        <taxon>unclassified sequences</taxon>
        <taxon>metagenomes</taxon>
        <taxon>ecological metagenomes</taxon>
    </lineage>
</organism>
<name>A0A0W8FAU6_9ZZZZ</name>
<sequence>MPRQKSWDIGKNEVMNCGHLAQLICQLSLKPGEEEIKKKGWWKFWRRG</sequence>
<proteinExistence type="predicted"/>